<dbReference type="Proteomes" id="UP000001861">
    <property type="component" value="Unassembled WGS sequence"/>
</dbReference>
<comment type="caution">
    <text evidence="2">The sequence shown here is derived from an EMBL/GenBank/DDBJ whole genome shotgun (WGS) entry which is preliminary data.</text>
</comment>
<dbReference type="InterPro" id="IPR011009">
    <property type="entry name" value="Kinase-like_dom_sf"/>
</dbReference>
<sequence>MNEEHLNTVYPPALTRSWAYKVVPTRSEKCSSGIRQHILRDYSEVIERPTPLQHHRCARRCMLSKEKYTSFYSVPNHRVAFEVCKDLVNEPGLDLLRKGGLLHRNISGSACMFFYNEKARKYQAKLADLEYCKRYQATGFHDPKSVSREFAAVEVLSKNWTISPRDIPKLRANGGLPPFHRHYYHDLESLFWLLIWYAITYLPIHDPETAQDIVAKINVGSWKTMIFDALFPRERQSQHGNRQLFWAGSGSIYIDLMDEAQWPEETVYVLLRFDEIISEFHSAYTSLHRSPPKDNAARWPDAQFSDSLYEKFISILDDVATHLGSRYSVSMWDLIK</sequence>
<dbReference type="GeneID" id="6010876"/>
<dbReference type="InterPro" id="IPR040976">
    <property type="entry name" value="Pkinase_fungal"/>
</dbReference>
<gene>
    <name evidence="2" type="ORF">CC1G_02098</name>
</gene>
<dbReference type="HOGENOM" id="CLU_083932_0_0_1"/>
<dbReference type="InParanoid" id="A8NK65"/>
<dbReference type="Gene3D" id="1.10.510.10">
    <property type="entry name" value="Transferase(Phosphotransferase) domain 1"/>
    <property type="match status" value="1"/>
</dbReference>
<keyword evidence="3" id="KW-1185">Reference proteome</keyword>
<evidence type="ECO:0000259" key="1">
    <source>
        <dbReference type="Pfam" id="PF17667"/>
    </source>
</evidence>
<keyword evidence="2" id="KW-0808">Transferase</keyword>
<keyword evidence="2" id="KW-0418">Kinase</keyword>
<name>A8NK65_COPC7</name>
<evidence type="ECO:0000313" key="3">
    <source>
        <dbReference type="Proteomes" id="UP000001861"/>
    </source>
</evidence>
<evidence type="ECO:0000313" key="2">
    <source>
        <dbReference type="EMBL" id="EAU87339.2"/>
    </source>
</evidence>
<dbReference type="Pfam" id="PF17667">
    <property type="entry name" value="Pkinase_fungal"/>
    <property type="match status" value="1"/>
</dbReference>
<accession>A8NK65</accession>
<dbReference type="GO" id="GO:0016301">
    <property type="term" value="F:kinase activity"/>
    <property type="evidence" value="ECO:0007669"/>
    <property type="project" value="UniProtKB-KW"/>
</dbReference>
<dbReference type="VEuPathDB" id="FungiDB:CC1G_02098"/>
<dbReference type="EMBL" id="AACS02000010">
    <property type="protein sequence ID" value="EAU87339.2"/>
    <property type="molecule type" value="Genomic_DNA"/>
</dbReference>
<feature type="domain" description="Fungal-type protein kinase" evidence="1">
    <location>
        <begin position="60"/>
        <end position="197"/>
    </location>
</feature>
<organism evidence="2 3">
    <name type="scientific">Coprinopsis cinerea (strain Okayama-7 / 130 / ATCC MYA-4618 / FGSC 9003)</name>
    <name type="common">Inky cap fungus</name>
    <name type="synonym">Hormographiella aspergillata</name>
    <dbReference type="NCBI Taxonomy" id="240176"/>
    <lineage>
        <taxon>Eukaryota</taxon>
        <taxon>Fungi</taxon>
        <taxon>Dikarya</taxon>
        <taxon>Basidiomycota</taxon>
        <taxon>Agaricomycotina</taxon>
        <taxon>Agaricomycetes</taxon>
        <taxon>Agaricomycetidae</taxon>
        <taxon>Agaricales</taxon>
        <taxon>Agaricineae</taxon>
        <taxon>Psathyrellaceae</taxon>
        <taxon>Coprinopsis</taxon>
    </lineage>
</organism>
<reference evidence="2 3" key="1">
    <citation type="journal article" date="2010" name="Proc. Natl. Acad. Sci. U.S.A.">
        <title>Insights into evolution of multicellular fungi from the assembled chromosomes of the mushroom Coprinopsis cinerea (Coprinus cinereus).</title>
        <authorList>
            <person name="Stajich J.E."/>
            <person name="Wilke S.K."/>
            <person name="Ahren D."/>
            <person name="Au C.H."/>
            <person name="Birren B.W."/>
            <person name="Borodovsky M."/>
            <person name="Burns C."/>
            <person name="Canback B."/>
            <person name="Casselton L.A."/>
            <person name="Cheng C.K."/>
            <person name="Deng J."/>
            <person name="Dietrich F.S."/>
            <person name="Fargo D.C."/>
            <person name="Farman M.L."/>
            <person name="Gathman A.C."/>
            <person name="Goldberg J."/>
            <person name="Guigo R."/>
            <person name="Hoegger P.J."/>
            <person name="Hooker J.B."/>
            <person name="Huggins A."/>
            <person name="James T.Y."/>
            <person name="Kamada T."/>
            <person name="Kilaru S."/>
            <person name="Kodira C."/>
            <person name="Kues U."/>
            <person name="Kupfer D."/>
            <person name="Kwan H.S."/>
            <person name="Lomsadze A."/>
            <person name="Li W."/>
            <person name="Lilly W.W."/>
            <person name="Ma L.J."/>
            <person name="Mackey A.J."/>
            <person name="Manning G."/>
            <person name="Martin F."/>
            <person name="Muraguchi H."/>
            <person name="Natvig D.O."/>
            <person name="Palmerini H."/>
            <person name="Ramesh M.A."/>
            <person name="Rehmeyer C.J."/>
            <person name="Roe B.A."/>
            <person name="Shenoy N."/>
            <person name="Stanke M."/>
            <person name="Ter-Hovhannisyan V."/>
            <person name="Tunlid A."/>
            <person name="Velagapudi R."/>
            <person name="Vision T.J."/>
            <person name="Zeng Q."/>
            <person name="Zolan M.E."/>
            <person name="Pukkila P.J."/>
        </authorList>
    </citation>
    <scope>NUCLEOTIDE SEQUENCE [LARGE SCALE GENOMIC DNA]</scope>
    <source>
        <strain evidence="3">Okayama-7 / 130 / ATCC MYA-4618 / FGSC 9003</strain>
    </source>
</reference>
<dbReference type="OrthoDB" id="3271139at2759"/>
<dbReference type="SUPFAM" id="SSF56112">
    <property type="entry name" value="Protein kinase-like (PK-like)"/>
    <property type="match status" value="1"/>
</dbReference>
<proteinExistence type="predicted"/>
<dbReference type="KEGG" id="cci:CC1G_02098"/>
<dbReference type="RefSeq" id="XP_001834362.2">
    <property type="nucleotide sequence ID" value="XM_001834310.2"/>
</dbReference>
<dbReference type="AlphaFoldDB" id="A8NK65"/>
<protein>
    <submittedName>
        <fullName evidence="2">Other/FunK1 protein kinase</fullName>
    </submittedName>
</protein>